<protein>
    <submittedName>
        <fullName evidence="1">Uncharacterized protein</fullName>
    </submittedName>
</protein>
<comment type="caution">
    <text evidence="1">The sequence shown here is derived from an EMBL/GenBank/DDBJ whole genome shotgun (WGS) entry which is preliminary data.</text>
</comment>
<dbReference type="Proteomes" id="UP000583944">
    <property type="component" value="Unassembled WGS sequence"/>
</dbReference>
<dbReference type="VEuPathDB" id="TriTrypDB:BCY84_20433"/>
<evidence type="ECO:0000313" key="1">
    <source>
        <dbReference type="EMBL" id="KAF5217626.1"/>
    </source>
</evidence>
<dbReference type="VEuPathDB" id="TriTrypDB:ECC02_009498"/>
<proteinExistence type="predicted"/>
<evidence type="ECO:0000313" key="2">
    <source>
        <dbReference type="Proteomes" id="UP000583944"/>
    </source>
</evidence>
<accession>A0A7J6XTY5</accession>
<name>A0A7J6XTY5_TRYCR</name>
<organism evidence="1 2">
    <name type="scientific">Trypanosoma cruzi</name>
    <dbReference type="NCBI Taxonomy" id="5693"/>
    <lineage>
        <taxon>Eukaryota</taxon>
        <taxon>Discoba</taxon>
        <taxon>Euglenozoa</taxon>
        <taxon>Kinetoplastea</taxon>
        <taxon>Metakinetoplastina</taxon>
        <taxon>Trypanosomatida</taxon>
        <taxon>Trypanosomatidae</taxon>
        <taxon>Trypanosoma</taxon>
        <taxon>Schizotrypanum</taxon>
    </lineage>
</organism>
<dbReference type="EMBL" id="JABDHM010000127">
    <property type="protein sequence ID" value="KAF5217626.1"/>
    <property type="molecule type" value="Genomic_DNA"/>
</dbReference>
<gene>
    <name evidence="1" type="ORF">ECC02_009498</name>
</gene>
<sequence length="516" mass="56582">MKLRIYFGPKSVILLDANDVETLTRQMARLVQLALPDLFSKFVFPHDDITAPLVTAHGSARNEVLARLIPERPVSQSENEANSNQSGSRRELQFQLILEAQTKAFGPQLIINRKQWEWTREFLQRELQSFAVGVHDASSDVVAGDGGNSKNRGGGEGNEAAIPLEVILLYRCSETGLLCVCRHDMFAEAPSMQSVPQGVKGISVMDARGKKMGEIRIDFKHPPTLRSLKHSLQTLLCWPCLMEISCRIAEKEGLLSIENDADITSFVHSVQHFGHQNICLVVSLPSHSCLPPLLTGTAALPIDDPQQGASHNNAPPPGLYENFESVRQKREETKKMVALYVQLMRGLRKNAYGVGTQQMKALTKHFSVNAVTVPETSGMKTLTAAEAGRKGTAAPSTVCDVSLPGGHEGETAVGRQGRELLVIQYELDPVEVHITGHITEMELQSIADAILAVCARQNTSSEGTVENRFQRVSDSMFTLQLDKISFLGDAQVEELEACLVDVVKSFGCLQVCEATM</sequence>
<dbReference type="AlphaFoldDB" id="A0A7J6XTY5"/>
<reference evidence="1 2" key="1">
    <citation type="journal article" date="2019" name="Genome Biol. Evol.">
        <title>Nanopore Sequencing Significantly Improves Genome Assembly of the Protozoan Parasite Trypanosoma cruzi.</title>
        <authorList>
            <person name="Diaz-Viraque F."/>
            <person name="Pita S."/>
            <person name="Greif G."/>
            <person name="de Souza R.C.M."/>
            <person name="Iraola G."/>
            <person name="Robello C."/>
        </authorList>
    </citation>
    <scope>NUCLEOTIDE SEQUENCE [LARGE SCALE GENOMIC DNA]</scope>
    <source>
        <strain evidence="1 2">Berenice</strain>
    </source>
</reference>